<dbReference type="EMBL" id="JAPFGC010000002">
    <property type="protein sequence ID" value="MDA0176118.1"/>
    <property type="molecule type" value="Genomic_DNA"/>
</dbReference>
<name>A0ABT4RWA0_9FLAO</name>
<evidence type="ECO:0000313" key="1">
    <source>
        <dbReference type="EMBL" id="MDA0176118.1"/>
    </source>
</evidence>
<dbReference type="RefSeq" id="WP_106687241.1">
    <property type="nucleotide sequence ID" value="NZ_JAPFGC010000002.1"/>
</dbReference>
<dbReference type="InterPro" id="IPR051828">
    <property type="entry name" value="HAD-like_hydrolase_domain"/>
</dbReference>
<proteinExistence type="predicted"/>
<gene>
    <name evidence="1" type="ORF">OOZ35_01265</name>
</gene>
<dbReference type="Gene3D" id="1.10.150.660">
    <property type="match status" value="1"/>
</dbReference>
<dbReference type="SUPFAM" id="SSF56784">
    <property type="entry name" value="HAD-like"/>
    <property type="match status" value="1"/>
</dbReference>
<dbReference type="PANTHER" id="PTHR46191">
    <property type="match status" value="1"/>
</dbReference>
<protein>
    <submittedName>
        <fullName evidence="1">HAD-IA family hydrolase</fullName>
    </submittedName>
</protein>
<dbReference type="InterPro" id="IPR006439">
    <property type="entry name" value="HAD-SF_hydro_IA"/>
</dbReference>
<dbReference type="SFLD" id="SFLDG01129">
    <property type="entry name" value="C1.5:_HAD__Beta-PGM__Phosphata"/>
    <property type="match status" value="1"/>
</dbReference>
<dbReference type="GO" id="GO:0016787">
    <property type="term" value="F:hydrolase activity"/>
    <property type="evidence" value="ECO:0007669"/>
    <property type="project" value="UniProtKB-KW"/>
</dbReference>
<dbReference type="InterPro" id="IPR036412">
    <property type="entry name" value="HAD-like_sf"/>
</dbReference>
<dbReference type="PANTHER" id="PTHR46191:SF2">
    <property type="entry name" value="HALOACID DEHALOGENASE-LIKE HYDROLASE DOMAIN-CONTAINING PROTEIN 3"/>
    <property type="match status" value="1"/>
</dbReference>
<sequence>MKYILFDVAGTLLHKPEVYDKILEVLFNNNYKIDLQVLKKHHKLLSEVIKFPDRTDKTFYQNFNSELLYSLGIIPNQDILEQIFKACSYLPWQAFNDCSVLQELNIPIGIISNFNSSLEDVLKDKIDVSFSNIFVSEKIGYSKPDIRLYKLALDKLNILPEDVLYIGDSFKLDYQPASQLGIKTLIIDRDNFYPNHSNIISSLEQIKSYI</sequence>
<keyword evidence="1" id="KW-0378">Hydrolase</keyword>
<reference evidence="1" key="1">
    <citation type="submission" date="2022-11" db="EMBL/GenBank/DDBJ databases">
        <title>Refractory cell wall polysaccharides provide important carbon source for microbial heterotrophs in the hadal ocean.</title>
        <authorList>
            <person name="Zhu X."/>
        </authorList>
    </citation>
    <scope>NUCLEOTIDE SEQUENCE</scope>
    <source>
        <strain evidence="1">MTRN7</strain>
    </source>
</reference>
<dbReference type="PRINTS" id="PR00413">
    <property type="entry name" value="HADHALOGNASE"/>
</dbReference>
<dbReference type="Pfam" id="PF00702">
    <property type="entry name" value="Hydrolase"/>
    <property type="match status" value="1"/>
</dbReference>
<dbReference type="Gene3D" id="3.40.50.1000">
    <property type="entry name" value="HAD superfamily/HAD-like"/>
    <property type="match status" value="1"/>
</dbReference>
<organism evidence="1 2">
    <name type="scientific">Mesoflavibacter profundi</name>
    <dbReference type="NCBI Taxonomy" id="2708110"/>
    <lineage>
        <taxon>Bacteria</taxon>
        <taxon>Pseudomonadati</taxon>
        <taxon>Bacteroidota</taxon>
        <taxon>Flavobacteriia</taxon>
        <taxon>Flavobacteriales</taxon>
        <taxon>Flavobacteriaceae</taxon>
        <taxon>Mesoflavibacter</taxon>
    </lineage>
</organism>
<keyword evidence="2" id="KW-1185">Reference proteome</keyword>
<dbReference type="InterPro" id="IPR023214">
    <property type="entry name" value="HAD_sf"/>
</dbReference>
<dbReference type="SFLD" id="SFLDS00003">
    <property type="entry name" value="Haloacid_Dehalogenase"/>
    <property type="match status" value="1"/>
</dbReference>
<dbReference type="NCBIfam" id="TIGR01549">
    <property type="entry name" value="HAD-SF-IA-v1"/>
    <property type="match status" value="1"/>
</dbReference>
<comment type="caution">
    <text evidence="1">The sequence shown here is derived from an EMBL/GenBank/DDBJ whole genome shotgun (WGS) entry which is preliminary data.</text>
</comment>
<dbReference type="Proteomes" id="UP001149142">
    <property type="component" value="Unassembled WGS sequence"/>
</dbReference>
<accession>A0ABT4RWA0</accession>
<evidence type="ECO:0000313" key="2">
    <source>
        <dbReference type="Proteomes" id="UP001149142"/>
    </source>
</evidence>